<name>A0A1G2QW60_9BACT</name>
<comment type="caution">
    <text evidence="9">The sequence shown here is derived from an EMBL/GenBank/DDBJ whole genome shotgun (WGS) entry which is preliminary data.</text>
</comment>
<reference evidence="9 10" key="1">
    <citation type="journal article" date="2016" name="Nat. Commun.">
        <title>Thousands of microbial genomes shed light on interconnected biogeochemical processes in an aquifer system.</title>
        <authorList>
            <person name="Anantharaman K."/>
            <person name="Brown C.T."/>
            <person name="Hug L.A."/>
            <person name="Sharon I."/>
            <person name="Castelle C.J."/>
            <person name="Probst A.J."/>
            <person name="Thomas B.C."/>
            <person name="Singh A."/>
            <person name="Wilkins M.J."/>
            <person name="Karaoz U."/>
            <person name="Brodie E.L."/>
            <person name="Williams K.H."/>
            <person name="Hubbard S.S."/>
            <person name="Banfield J.F."/>
        </authorList>
    </citation>
    <scope>NUCLEOTIDE SEQUENCE [LARGE SCALE GENOMIC DNA]</scope>
</reference>
<organism evidence="9 10">
    <name type="scientific">Candidatus Wildermuthbacteria bacterium RIFCSPHIGHO2_01_FULL_48_27b</name>
    <dbReference type="NCBI Taxonomy" id="1802447"/>
    <lineage>
        <taxon>Bacteria</taxon>
        <taxon>Candidatus Wildermuthiibacteriota</taxon>
    </lineage>
</organism>
<dbReference type="Proteomes" id="UP000178170">
    <property type="component" value="Unassembled WGS sequence"/>
</dbReference>
<dbReference type="InterPro" id="IPR013810">
    <property type="entry name" value="Ribosomal_uS5_N"/>
</dbReference>
<evidence type="ECO:0000313" key="10">
    <source>
        <dbReference type="Proteomes" id="UP000178170"/>
    </source>
</evidence>
<evidence type="ECO:0000256" key="1">
    <source>
        <dbReference type="ARBA" id="ARBA00008945"/>
    </source>
</evidence>
<dbReference type="GO" id="GO:0006412">
    <property type="term" value="P:translation"/>
    <property type="evidence" value="ECO:0007669"/>
    <property type="project" value="InterPro"/>
</dbReference>
<dbReference type="InterPro" id="IPR000851">
    <property type="entry name" value="Ribosomal_uS5"/>
</dbReference>
<dbReference type="PANTHER" id="PTHR48277">
    <property type="entry name" value="MITOCHONDRIAL RIBOSOMAL PROTEIN S5"/>
    <property type="match status" value="1"/>
</dbReference>
<keyword evidence="2 6" id="KW-0689">Ribosomal protein</keyword>
<dbReference type="Gene3D" id="3.30.230.10">
    <property type="match status" value="1"/>
</dbReference>
<evidence type="ECO:0000313" key="9">
    <source>
        <dbReference type="EMBL" id="OHA64677.1"/>
    </source>
</evidence>
<dbReference type="Pfam" id="PF00333">
    <property type="entry name" value="Ribosomal_S5"/>
    <property type="match status" value="1"/>
</dbReference>
<keyword evidence="3 6" id="KW-0687">Ribonucleoprotein</keyword>
<evidence type="ECO:0000256" key="4">
    <source>
        <dbReference type="ARBA" id="ARBA00035255"/>
    </source>
</evidence>
<dbReference type="GO" id="GO:1990904">
    <property type="term" value="C:ribonucleoprotein complex"/>
    <property type="evidence" value="ECO:0007669"/>
    <property type="project" value="UniProtKB-UniRule"/>
</dbReference>
<evidence type="ECO:0000256" key="7">
    <source>
        <dbReference type="RuleBase" id="RU003823"/>
    </source>
</evidence>
<accession>A0A1G2QW60</accession>
<dbReference type="SUPFAM" id="SSF54211">
    <property type="entry name" value="Ribosomal protein S5 domain 2-like"/>
    <property type="match status" value="1"/>
</dbReference>
<comment type="similarity">
    <text evidence="1 7">Belongs to the universal ribosomal protein uS5 family.</text>
</comment>
<dbReference type="InterPro" id="IPR005324">
    <property type="entry name" value="Ribosomal_uS5_C"/>
</dbReference>
<evidence type="ECO:0000256" key="5">
    <source>
        <dbReference type="ARBA" id="ARBA00035519"/>
    </source>
</evidence>
<dbReference type="Pfam" id="PF03719">
    <property type="entry name" value="Ribosomal_S5_C"/>
    <property type="match status" value="1"/>
</dbReference>
<sequence length="163" mass="17570">MGRRESDAKLFDLARVTRVAAGGRRFRFRAVVISGDKQGKVGVGVAKGSDVTQAIEKATRQAKKRAILVPIQKGTIPHEVKAKFGASVVLLKPQKGGRGLVAGGPIRIICEFAGIQNISGKFVSKTHNKLNNALATIEALKMLKKIREPAEKNDADTRNTTKD</sequence>
<dbReference type="GO" id="GO:0003735">
    <property type="term" value="F:structural constituent of ribosome"/>
    <property type="evidence" value="ECO:0007669"/>
    <property type="project" value="UniProtKB-UniRule"/>
</dbReference>
<dbReference type="Gene3D" id="3.30.160.20">
    <property type="match status" value="1"/>
</dbReference>
<dbReference type="GO" id="GO:0005840">
    <property type="term" value="C:ribosome"/>
    <property type="evidence" value="ECO:0007669"/>
    <property type="project" value="UniProtKB-KW"/>
</dbReference>
<evidence type="ECO:0000259" key="8">
    <source>
        <dbReference type="PROSITE" id="PS50881"/>
    </source>
</evidence>
<feature type="domain" description="S5 DRBM" evidence="8">
    <location>
        <begin position="6"/>
        <end position="69"/>
    </location>
</feature>
<proteinExistence type="inferred from homology"/>
<dbReference type="AlphaFoldDB" id="A0A1G2QW60"/>
<dbReference type="InterPro" id="IPR014721">
    <property type="entry name" value="Ribsml_uS5_D2-typ_fold_subgr"/>
</dbReference>
<evidence type="ECO:0000256" key="2">
    <source>
        <dbReference type="ARBA" id="ARBA00022980"/>
    </source>
</evidence>
<dbReference type="EMBL" id="MHTS01000009">
    <property type="protein sequence ID" value="OHA64677.1"/>
    <property type="molecule type" value="Genomic_DNA"/>
</dbReference>
<protein>
    <recommendedName>
        <fullName evidence="4">Small ribosomal subunit protein uS5</fullName>
    </recommendedName>
    <alternativeName>
        <fullName evidence="5">30S ribosomal protein S5</fullName>
    </alternativeName>
</protein>
<dbReference type="PROSITE" id="PS50881">
    <property type="entry name" value="S5_DSRBD"/>
    <property type="match status" value="1"/>
</dbReference>
<dbReference type="SUPFAM" id="SSF54768">
    <property type="entry name" value="dsRNA-binding domain-like"/>
    <property type="match status" value="1"/>
</dbReference>
<dbReference type="GO" id="GO:0003723">
    <property type="term" value="F:RNA binding"/>
    <property type="evidence" value="ECO:0007669"/>
    <property type="project" value="InterPro"/>
</dbReference>
<dbReference type="InterPro" id="IPR020568">
    <property type="entry name" value="Ribosomal_Su5_D2-typ_SF"/>
</dbReference>
<evidence type="ECO:0000256" key="6">
    <source>
        <dbReference type="PROSITE-ProRule" id="PRU00268"/>
    </source>
</evidence>
<evidence type="ECO:0000256" key="3">
    <source>
        <dbReference type="ARBA" id="ARBA00023274"/>
    </source>
</evidence>
<dbReference type="FunFam" id="3.30.230.10:FF:000002">
    <property type="entry name" value="30S ribosomal protein S5"/>
    <property type="match status" value="1"/>
</dbReference>
<gene>
    <name evidence="9" type="ORF">A2843_00130</name>
</gene>
<dbReference type="PANTHER" id="PTHR48277:SF1">
    <property type="entry name" value="MITOCHONDRIAL RIBOSOMAL PROTEIN S5"/>
    <property type="match status" value="1"/>
</dbReference>
<dbReference type="GO" id="GO:0005737">
    <property type="term" value="C:cytoplasm"/>
    <property type="evidence" value="ECO:0007669"/>
    <property type="project" value="UniProtKB-ARBA"/>
</dbReference>